<protein>
    <recommendedName>
        <fullName evidence="3">Flavin reductase</fullName>
    </recommendedName>
</protein>
<dbReference type="EMBL" id="FLRH01000003">
    <property type="protein sequence ID" value="SBT64202.1"/>
    <property type="molecule type" value="Genomic_DNA"/>
</dbReference>
<gene>
    <name evidence="1" type="ORF">GA0070622_1172</name>
</gene>
<name>A0A1A9B5L5_9ACTN</name>
<organism evidence="1 2">
    <name type="scientific">Micromonospora sediminicola</name>
    <dbReference type="NCBI Taxonomy" id="946078"/>
    <lineage>
        <taxon>Bacteria</taxon>
        <taxon>Bacillati</taxon>
        <taxon>Actinomycetota</taxon>
        <taxon>Actinomycetes</taxon>
        <taxon>Micromonosporales</taxon>
        <taxon>Micromonosporaceae</taxon>
        <taxon>Micromonospora</taxon>
    </lineage>
</organism>
<reference evidence="2" key="1">
    <citation type="submission" date="2016-06" db="EMBL/GenBank/DDBJ databases">
        <authorList>
            <person name="Varghese N."/>
            <person name="Submissions Spin"/>
        </authorList>
    </citation>
    <scope>NUCLEOTIDE SEQUENCE [LARGE SCALE GENOMIC DNA]</scope>
    <source>
        <strain evidence="2">DSM 45794</strain>
    </source>
</reference>
<proteinExistence type="predicted"/>
<dbReference type="STRING" id="946078.GA0070622_1172"/>
<evidence type="ECO:0000313" key="1">
    <source>
        <dbReference type="EMBL" id="SBT64202.1"/>
    </source>
</evidence>
<evidence type="ECO:0000313" key="2">
    <source>
        <dbReference type="Proteomes" id="UP000199558"/>
    </source>
</evidence>
<dbReference type="AlphaFoldDB" id="A0A1A9B5L5"/>
<evidence type="ECO:0008006" key="3">
    <source>
        <dbReference type="Google" id="ProtNLM"/>
    </source>
</evidence>
<accession>A0A1A9B5L5</accession>
<sequence length="78" mass="8827">MSGVDHQPHRPSWECRACYEPWPCAAGQVQLAEAYRGDRSGLTIYMGKLYAAALVELPAFPPRLLYSQFVAWTRALTR</sequence>
<dbReference type="Proteomes" id="UP000199558">
    <property type="component" value="Unassembled WGS sequence"/>
</dbReference>
<keyword evidence="2" id="KW-1185">Reference proteome</keyword>